<reference evidence="10 11" key="1">
    <citation type="submission" date="2016-10" db="EMBL/GenBank/DDBJ databases">
        <authorList>
            <person name="Varghese N."/>
            <person name="Submissions S."/>
        </authorList>
    </citation>
    <scope>NUCLEOTIDE SEQUENCE [LARGE SCALE GENOMIC DNA]</scope>
    <source>
        <strain evidence="9 10">NFIX06</strain>
        <strain evidence="8 11">NFIX08</strain>
    </source>
</reference>
<keyword evidence="6 7" id="KW-0472">Membrane</keyword>
<evidence type="ECO:0000256" key="7">
    <source>
        <dbReference type="SAM" id="Phobius"/>
    </source>
</evidence>
<protein>
    <submittedName>
        <fullName evidence="8">Uncharacterized membrane protein YccC</fullName>
    </submittedName>
</protein>
<keyword evidence="3" id="KW-1003">Cell membrane</keyword>
<gene>
    <name evidence="9" type="ORF">SAMN03159428_02904</name>
    <name evidence="8" type="ORF">SAMN03159514_02167</name>
</gene>
<feature type="transmembrane region" description="Helical" evidence="7">
    <location>
        <begin position="88"/>
        <end position="106"/>
    </location>
</feature>
<feature type="transmembrane region" description="Helical" evidence="7">
    <location>
        <begin position="356"/>
        <end position="378"/>
    </location>
</feature>
<accession>A0AAX2ERZ4</accession>
<feature type="transmembrane region" description="Helical" evidence="7">
    <location>
        <begin position="491"/>
        <end position="515"/>
    </location>
</feature>
<dbReference type="GO" id="GO:0005886">
    <property type="term" value="C:plasma membrane"/>
    <property type="evidence" value="ECO:0007669"/>
    <property type="project" value="UniProtKB-SubCell"/>
</dbReference>
<dbReference type="Proteomes" id="UP000199173">
    <property type="component" value="Unassembled WGS sequence"/>
</dbReference>
<dbReference type="EMBL" id="FOYJ01000004">
    <property type="protein sequence ID" value="SFR11371.1"/>
    <property type="molecule type" value="Genomic_DNA"/>
</dbReference>
<proteinExistence type="predicted"/>
<keyword evidence="5 7" id="KW-1133">Transmembrane helix</keyword>
<dbReference type="Pfam" id="PF04632">
    <property type="entry name" value="FUSC"/>
    <property type="match status" value="1"/>
</dbReference>
<evidence type="ECO:0000256" key="2">
    <source>
        <dbReference type="ARBA" id="ARBA00022448"/>
    </source>
</evidence>
<feature type="transmembrane region" description="Helical" evidence="7">
    <location>
        <begin position="415"/>
        <end position="434"/>
    </location>
</feature>
<dbReference type="PANTHER" id="PTHR30509">
    <property type="entry name" value="P-HYDROXYBENZOIC ACID EFFLUX PUMP SUBUNIT-RELATED"/>
    <property type="match status" value="1"/>
</dbReference>
<evidence type="ECO:0000256" key="6">
    <source>
        <dbReference type="ARBA" id="ARBA00023136"/>
    </source>
</evidence>
<feature type="transmembrane region" description="Helical" evidence="7">
    <location>
        <begin position="12"/>
        <end position="32"/>
    </location>
</feature>
<dbReference type="AlphaFoldDB" id="A0AAX2ERZ4"/>
<evidence type="ECO:0000256" key="5">
    <source>
        <dbReference type="ARBA" id="ARBA00022989"/>
    </source>
</evidence>
<name>A0AAX2ERZ4_9ENTR</name>
<keyword evidence="10" id="KW-1185">Reference proteome</keyword>
<evidence type="ECO:0000256" key="4">
    <source>
        <dbReference type="ARBA" id="ARBA00022692"/>
    </source>
</evidence>
<keyword evidence="4 7" id="KW-0812">Transmembrane</keyword>
<dbReference type="Proteomes" id="UP000198760">
    <property type="component" value="Unassembled WGS sequence"/>
</dbReference>
<evidence type="ECO:0000313" key="11">
    <source>
        <dbReference type="Proteomes" id="UP000199173"/>
    </source>
</evidence>
<dbReference type="InterPro" id="IPR006726">
    <property type="entry name" value="PHBA_efflux_AaeB/fusaric-R"/>
</dbReference>
<sequence length="675" mass="74683">MKAQVSDIWTTEAVIFSLKTFAAAMLAYWIAVKFNLNNPYWSVGTVYIVAHPLMGATTSKAVYRMGGTILGAIAIIILVPNLVSSPELLSVGMALWTAGCLFISMLDRSPKSYLFMLAGYTAVLTGSTIVDTPGTTFDVAVSRVEEIFVGILCIALFSRGILPQKASQVLSRRVDLWLENANALTRDVLSGSVNSPRTLQLRQTLAADAVDLRNFATHVGYESHDDRRLAERMTILLERMVTLLPLLSEVYDLRMRTISDNQAKEWFSRVSGWLEEPADNHNEKENLLSLFSQAQNHPHDKEPTWDTLYRNRLAGQLHELTEVWSDCLTLRRDITSGEVHETDYKPRRKVGMLPDYGMAFLSAAAVCISIILACSLWVLTGWSYGSAAVQMVSVICCTMATLDDAVPVVRKMLELTLATVGISFVYQFGIFPFIESLGFIPLISSLGLFLIPVGVLLATPSKWFTGFVLSVNLVFMLQLRQKLTLDLPTFLNANIATVAGIVIAIMTLSTFRTIGAETSVRRLLKASWRMIVQFISSERRASDERMTHHILNQLGLLVPRMAAVPPESDIYATDLLRDLRAGLCVMDIQNNKISVTVAQRDSLEQLLLCVAAYYKGKINGQTSIQTQLEYHLNNCLQVMSGSNDGQPVSGPLIRNALAGLHTALLPLQNNAEVNK</sequence>
<evidence type="ECO:0000313" key="10">
    <source>
        <dbReference type="Proteomes" id="UP000198760"/>
    </source>
</evidence>
<dbReference type="EMBL" id="FPAV01000007">
    <property type="protein sequence ID" value="SFT94341.1"/>
    <property type="molecule type" value="Genomic_DNA"/>
</dbReference>
<organism evidence="8 11">
    <name type="scientific">Kosakonia radicincitans</name>
    <dbReference type="NCBI Taxonomy" id="283686"/>
    <lineage>
        <taxon>Bacteria</taxon>
        <taxon>Pseudomonadati</taxon>
        <taxon>Pseudomonadota</taxon>
        <taxon>Gammaproteobacteria</taxon>
        <taxon>Enterobacterales</taxon>
        <taxon>Enterobacteriaceae</taxon>
        <taxon>Kosakonia</taxon>
    </lineage>
</organism>
<keyword evidence="2" id="KW-0813">Transport</keyword>
<comment type="caution">
    <text evidence="8">The sequence shown here is derived from an EMBL/GenBank/DDBJ whole genome shotgun (WGS) entry which is preliminary data.</text>
</comment>
<dbReference type="PANTHER" id="PTHR30509:SF9">
    <property type="entry name" value="MULTIDRUG RESISTANCE PROTEIN MDTO"/>
    <property type="match status" value="1"/>
</dbReference>
<comment type="subcellular location">
    <subcellularLocation>
        <location evidence="1">Cell membrane</location>
        <topology evidence="1">Multi-pass membrane protein</topology>
    </subcellularLocation>
</comment>
<evidence type="ECO:0000256" key="3">
    <source>
        <dbReference type="ARBA" id="ARBA00022475"/>
    </source>
</evidence>
<dbReference type="GO" id="GO:0022857">
    <property type="term" value="F:transmembrane transporter activity"/>
    <property type="evidence" value="ECO:0007669"/>
    <property type="project" value="InterPro"/>
</dbReference>
<evidence type="ECO:0000256" key="1">
    <source>
        <dbReference type="ARBA" id="ARBA00004651"/>
    </source>
</evidence>
<dbReference type="RefSeq" id="WP_072439851.1">
    <property type="nucleotide sequence ID" value="NZ_FONC01000005.1"/>
</dbReference>
<feature type="transmembrane region" description="Helical" evidence="7">
    <location>
        <begin position="384"/>
        <end position="403"/>
    </location>
</feature>
<evidence type="ECO:0000313" key="9">
    <source>
        <dbReference type="EMBL" id="SFT94341.1"/>
    </source>
</evidence>
<feature type="transmembrane region" description="Helical" evidence="7">
    <location>
        <begin position="440"/>
        <end position="458"/>
    </location>
</feature>
<evidence type="ECO:0000313" key="8">
    <source>
        <dbReference type="EMBL" id="SFR11371.1"/>
    </source>
</evidence>
<feature type="transmembrane region" description="Helical" evidence="7">
    <location>
        <begin position="61"/>
        <end position="82"/>
    </location>
</feature>